<feature type="domain" description="Haemolysin-type calcium binding-related" evidence="2">
    <location>
        <begin position="1525"/>
        <end position="1557"/>
    </location>
</feature>
<sequence>MPTENIVNFSDSQIAIIQGHLQNDQFAEAYKAAASAVKADPGYSQNAELQRLGTWLDTAAKINGEPNSMIGAFVRGELKAAADLQGASIDAAQFQEFSNRLALRLMTDTIDNKGMPGAAEVVSTEVLFSVVTEMQLPAYQWPGVAGDFLPPPFGLGKDYVSVEGSDIVDYLNNFQKMKFAQLEGMRHSFLVQVEDLASEFGESFARMAVKAADGALDGIFGRPSRSLGEFIGDYGDAEFARLLSMSGRLRSAWSSFKRSVLQISPLVIDLTGNGVNLTQLDENSPYFDLNGDGFARKTGWIGAGTGLLCLDPEGMGINDISQLFGSNNGIDGFSQLRRFDSNNDGVIDNQDPIFSKLRLWLDTDHNGVSTGSELRTLEELGIAAIGLTATAVDLTVAGNKIDLIGSVVMADGSTRQVADAWFTNSPSLTRPVASVTVSDQVKLLPQLIAAGSIRDLHSAMMLDPALLQMVSAFQQLGAETSAEAAEVAFTAIMYRWGAVDQVWPNARGVDIDGRKLAFIEKYLGMPFESASNGTTPRFRASSDLNSAWSAIYDSMLARMVLQSGLAEIYGKAFEYSVEADMILPAGGFRGAFAQVLTTFGQPGPDNQDAWNLAFKIANAVRIDLGLVVDYYHDIVDLGGSNTIASLATLVANGLRFTIEADRSIVVYGSAVNDVIYAPDGASALYGGGGGNNWALELPYNDVFVIGRNATQVEIIEHEGDASSASNLLKFISGIRSDQAIVSSNAHGDVVITIANGPVVVIDAMLLKPIYGVQQVEFSDGVTWTREQIISHLSVGAGSDYIVGTSAGEVLDGGGGNDYILGGGGADTYLFNAGYGLLTINQSESAPGVISRLRFGAGIDAQDITVKSDATGNLILLHANGTDKVVLELQASGAKYGVGLVEFADGSTWTRQQLLQMSLTGSGATDNIYGTTGADFIDGKGGTDYLKGRGGNDIFYYASGYGHLVIDEEDFALDAQNVLRFGAGISLADLRFSVASDGNVTITHGVPGDEIVIRNMAGWDYSGVQRLEFANGESISKPDFLARTQYGSSGSDTLYGSRYVDSIDGLGGDDTVYARGGGADVFVFNQGYGHLTIDSYDALRSDMSTLKLGPGILAGNVQIRLSGPGGQDISVLMGTDTVTLVGMGADPARSGVDRILFADGTIWNAAEIAARAHQISGSAGSDTLTGTLGDDIFDGKGGDDVISGRGGNDVFLFERGYGRLTIDQHRWSDQHRSTLRFGAGIGAADVAVSALGDPFGSIALTMGADRVVLQGMALPVPGFGVQLIQFADGTSWTAEQIMAAARDVRGTANSEILYGTPWDDVFRGNGGNDVLFGNGGNDVFLFEKGDGQIEIVARSYVKVNNVVRLGAGIQVEDVAVTMSRDGEYDIFLNIGSDRIKLKKAGQVSLPDAPTGFDLSVPEIEFADGTSWTPEHLLDLARRFEGSSGDDNFVGTYGADRFDGHGGNDYIAGHGGGDTFIFNQGYGRLVIDEYASTASEVNVLRFGVGITPQDVSMKVDEQRNVVMTIGADQVVLSNMAAALDWNGVQRVEFADGTTWTRQQIHDRLRTIHGDTGGQTLYGTNLADRIDGGGGPDVLYGREGDDTYVYKLGYGIMTIADGEFEVDAANVLEFGAGIDASMITARTGLDGSLTLLVGPSGGAVVLQNMLRGRYWGVQEVKFADGVRWNRDDVLALISTIGSSGNDVLTGTSDADYFDGQGGDDTVNGMGGGDTIIFNTGYGKLRISEPYWPALPENVVVLGAGLSAAAAQIKALRNGDISLTFAGTSDQIIFAATALFGGAGIPVIAFADGTRWSGVDVFNAAMQLTPGDDVLFGNSSAEYFDGLGGNDYIFGGGGGDTFIYKPGYGHLEIYESDYAGINTLRFGAGIDDGTVRIKGNSTSGIEIIDRISGGKVTLTNAMYGAGYGVQRVEFNDGTVWTDGQLRSAVNNAVATTEDDALFGTEAAEVFDGLGGGDYIQGGGGGDTFHYKAGYGRLEILEVESAGATNVLKFGPGISASSVQVVGADDLSITLKTGATGDAVVLSMAMSPAAGVQRVDFDDGTSWAGEDVRALLRRATTGNDVMFGSLFGPDRLDGLGGVDTIYGNGGNDTYVLGAGYGGQVTIFNGYMYGGADGKLELDVSADRLWFQRSGQDLKVSIMGTDASAVLRDWYKDDFRKLAEVQSGGTGSATQTLDANLDILVQAMASFERSHPGFDPTLSQNSAITDSTVLAVVASSWHA</sequence>
<proteinExistence type="predicted"/>
<evidence type="ECO:0000256" key="1">
    <source>
        <dbReference type="ARBA" id="ARBA00022837"/>
    </source>
</evidence>
<evidence type="ECO:0000313" key="3">
    <source>
        <dbReference type="EMBL" id="CAB3921518.1"/>
    </source>
</evidence>
<dbReference type="PANTHER" id="PTHR39431:SF1">
    <property type="entry name" value="FRPA_C-RELATED PROTEIN"/>
    <property type="match status" value="1"/>
</dbReference>
<dbReference type="PRINTS" id="PR00313">
    <property type="entry name" value="CABNDNGRPT"/>
</dbReference>
<protein>
    <recommendedName>
        <fullName evidence="2">Haemolysin-type calcium binding-related domain-containing protein</fullName>
    </recommendedName>
</protein>
<dbReference type="PANTHER" id="PTHR39431">
    <property type="entry name" value="FRPA/C-RELATED PROTEIN"/>
    <property type="match status" value="1"/>
</dbReference>
<dbReference type="Gene3D" id="2.150.10.10">
    <property type="entry name" value="Serralysin-like metalloprotease, C-terminal"/>
    <property type="match status" value="7"/>
</dbReference>
<dbReference type="RefSeq" id="WP_175210226.1">
    <property type="nucleotide sequence ID" value="NZ_CADILG010000059.1"/>
</dbReference>
<dbReference type="InterPro" id="IPR011049">
    <property type="entry name" value="Serralysin-like_metalloprot_C"/>
</dbReference>
<dbReference type="Proteomes" id="UP000494117">
    <property type="component" value="Unassembled WGS sequence"/>
</dbReference>
<feature type="domain" description="Haemolysin-type calcium binding-related" evidence="2">
    <location>
        <begin position="1129"/>
        <end position="1165"/>
    </location>
</feature>
<evidence type="ECO:0000259" key="2">
    <source>
        <dbReference type="Pfam" id="PF06594"/>
    </source>
</evidence>
<gene>
    <name evidence="3" type="ORF">LMG26858_05367</name>
</gene>
<dbReference type="InterPro" id="IPR001343">
    <property type="entry name" value="Hemolysn_Ca-bd"/>
</dbReference>
<keyword evidence="1" id="KW-0106">Calcium</keyword>
<dbReference type="EMBL" id="CADILG010000059">
    <property type="protein sequence ID" value="CAB3921518.1"/>
    <property type="molecule type" value="Genomic_DNA"/>
</dbReference>
<organism evidence="3 4">
    <name type="scientific">Achromobacter anxifer</name>
    <dbReference type="NCBI Taxonomy" id="1287737"/>
    <lineage>
        <taxon>Bacteria</taxon>
        <taxon>Pseudomonadati</taxon>
        <taxon>Pseudomonadota</taxon>
        <taxon>Betaproteobacteria</taxon>
        <taxon>Burkholderiales</taxon>
        <taxon>Alcaligenaceae</taxon>
        <taxon>Achromobacter</taxon>
    </lineage>
</organism>
<dbReference type="GO" id="GO:0005509">
    <property type="term" value="F:calcium ion binding"/>
    <property type="evidence" value="ECO:0007669"/>
    <property type="project" value="InterPro"/>
</dbReference>
<keyword evidence="4" id="KW-1185">Reference proteome</keyword>
<dbReference type="Pfam" id="PF06594">
    <property type="entry name" value="HCBP_related"/>
    <property type="match status" value="4"/>
</dbReference>
<feature type="domain" description="Haemolysin-type calcium binding-related" evidence="2">
    <location>
        <begin position="872"/>
        <end position="912"/>
    </location>
</feature>
<dbReference type="Pfam" id="PF00353">
    <property type="entry name" value="HemolysinCabind"/>
    <property type="match status" value="11"/>
</dbReference>
<feature type="domain" description="Haemolysin-type calcium binding-related" evidence="2">
    <location>
        <begin position="1904"/>
        <end position="1934"/>
    </location>
</feature>
<evidence type="ECO:0000313" key="4">
    <source>
        <dbReference type="Proteomes" id="UP000494117"/>
    </source>
</evidence>
<reference evidence="3 4" key="1">
    <citation type="submission" date="2020-04" db="EMBL/GenBank/DDBJ databases">
        <authorList>
            <person name="De Canck E."/>
        </authorList>
    </citation>
    <scope>NUCLEOTIDE SEQUENCE [LARGE SCALE GENOMIC DNA]</scope>
    <source>
        <strain evidence="3 4">LMG 26858</strain>
    </source>
</reference>
<accession>A0A6S7ET48</accession>
<name>A0A6S7ET48_9BURK</name>
<dbReference type="SUPFAM" id="SSF51120">
    <property type="entry name" value="beta-Roll"/>
    <property type="match status" value="10"/>
</dbReference>
<dbReference type="InterPro" id="IPR010566">
    <property type="entry name" value="Haemolys_ca-bd"/>
</dbReference>